<dbReference type="GO" id="GO:0000166">
    <property type="term" value="F:nucleotide binding"/>
    <property type="evidence" value="ECO:0007669"/>
    <property type="project" value="UniProtKB-KW"/>
</dbReference>
<comment type="cofactor">
    <cofactor evidence="1">
        <name>Mg(2+)</name>
        <dbReference type="ChEBI" id="CHEBI:18420"/>
    </cofactor>
</comment>
<dbReference type="SUPFAM" id="SSF82114">
    <property type="entry name" value="Riboflavin kinase-like"/>
    <property type="match status" value="1"/>
</dbReference>
<dbReference type="SMART" id="SM00419">
    <property type="entry name" value="HTH_CRP"/>
    <property type="match status" value="1"/>
</dbReference>
<keyword evidence="13" id="KW-0460">Magnesium</keyword>
<keyword evidence="9" id="KW-0808">Transferase</keyword>
<dbReference type="PANTHER" id="PTHR40706:SF1">
    <property type="entry name" value="RIBOFLAVIN KINASE"/>
    <property type="match status" value="1"/>
</dbReference>
<dbReference type="GO" id="GO:0046872">
    <property type="term" value="F:metal ion binding"/>
    <property type="evidence" value="ECO:0007669"/>
    <property type="project" value="UniProtKB-KW"/>
</dbReference>
<dbReference type="GO" id="GO:0008531">
    <property type="term" value="F:riboflavin kinase activity"/>
    <property type="evidence" value="ECO:0007669"/>
    <property type="project" value="InterPro"/>
</dbReference>
<keyword evidence="20" id="KW-1185">Reference proteome</keyword>
<dbReference type="InterPro" id="IPR023465">
    <property type="entry name" value="Riboflavin_kinase_dom_sf"/>
</dbReference>
<dbReference type="InterPro" id="IPR023602">
    <property type="entry name" value="Riboflavin_kinase_CTP-dep"/>
</dbReference>
<evidence type="ECO:0000256" key="14">
    <source>
        <dbReference type="ARBA" id="ARBA00029789"/>
    </source>
</evidence>
<dbReference type="GO" id="GO:0009231">
    <property type="term" value="P:riboflavin biosynthetic process"/>
    <property type="evidence" value="ECO:0007669"/>
    <property type="project" value="InterPro"/>
</dbReference>
<gene>
    <name evidence="19" type="ORF">F1737_08430</name>
</gene>
<keyword evidence="11" id="KW-0547">Nucleotide-binding</keyword>
<dbReference type="GO" id="GO:0006355">
    <property type="term" value="P:regulation of DNA-templated transcription"/>
    <property type="evidence" value="ECO:0007669"/>
    <property type="project" value="InterPro"/>
</dbReference>
<dbReference type="Gene3D" id="2.40.30.30">
    <property type="entry name" value="Riboflavin kinase-like"/>
    <property type="match status" value="1"/>
</dbReference>
<evidence type="ECO:0000256" key="12">
    <source>
        <dbReference type="ARBA" id="ARBA00022777"/>
    </source>
</evidence>
<reference evidence="19 20" key="1">
    <citation type="submission" date="2019-09" db="EMBL/GenBank/DDBJ databases">
        <title>The complete genome of Methanoplanus sp. FWC-SCC4.</title>
        <authorList>
            <person name="Chen S.-C."/>
            <person name="Zhou Y.-Z."/>
            <person name="Lai M.-C."/>
        </authorList>
    </citation>
    <scope>NUCLEOTIDE SEQUENCE [LARGE SCALE GENOMIC DNA]</scope>
    <source>
        <strain evidence="19 20">FWC-SCC4</strain>
    </source>
</reference>
<evidence type="ECO:0000256" key="4">
    <source>
        <dbReference type="ARBA" id="ARBA00006428"/>
    </source>
</evidence>
<dbReference type="InterPro" id="IPR036390">
    <property type="entry name" value="WH_DNA-bd_sf"/>
</dbReference>
<dbReference type="Gene3D" id="1.10.10.10">
    <property type="entry name" value="Winged helix-like DNA-binding domain superfamily/Winged helix DNA-binding domain"/>
    <property type="match status" value="1"/>
</dbReference>
<dbReference type="SUPFAM" id="SSF46785">
    <property type="entry name" value="Winged helix' DNA-binding domain"/>
    <property type="match status" value="1"/>
</dbReference>
<feature type="domain" description="HTH crp-type" evidence="18">
    <location>
        <begin position="17"/>
        <end position="69"/>
    </location>
</feature>
<dbReference type="GO" id="GO:0003677">
    <property type="term" value="F:DNA binding"/>
    <property type="evidence" value="ECO:0007669"/>
    <property type="project" value="InterPro"/>
</dbReference>
<evidence type="ECO:0000256" key="1">
    <source>
        <dbReference type="ARBA" id="ARBA00001946"/>
    </source>
</evidence>
<protein>
    <recommendedName>
        <fullName evidence="6">Riboflavin kinase</fullName>
        <ecNumber evidence="5">2.7.1.161</ecNumber>
    </recommendedName>
    <alternativeName>
        <fullName evidence="15">CTP-dependent riboflavin kinase</fullName>
    </alternativeName>
    <alternativeName>
        <fullName evidence="16">CTP:riboflavin 5'-phosphotransferase</fullName>
    </alternativeName>
    <alternativeName>
        <fullName evidence="14">Flavokinase</fullName>
    </alternativeName>
</protein>
<dbReference type="PANTHER" id="PTHR40706">
    <property type="entry name" value="RIBOFLAVIN KINASE"/>
    <property type="match status" value="1"/>
</dbReference>
<evidence type="ECO:0000256" key="17">
    <source>
        <dbReference type="ARBA" id="ARBA00047857"/>
    </source>
</evidence>
<evidence type="ECO:0000256" key="9">
    <source>
        <dbReference type="ARBA" id="ARBA00022679"/>
    </source>
</evidence>
<keyword evidence="10" id="KW-0479">Metal-binding</keyword>
<keyword evidence="8" id="KW-0288">FMN</keyword>
<keyword evidence="7" id="KW-0285">Flavoprotein</keyword>
<evidence type="ECO:0000256" key="10">
    <source>
        <dbReference type="ARBA" id="ARBA00022723"/>
    </source>
</evidence>
<dbReference type="AlphaFoldDB" id="A0AA97FDU4"/>
<dbReference type="RefSeq" id="WP_317136138.1">
    <property type="nucleotide sequence ID" value="NZ_CP043875.1"/>
</dbReference>
<comment type="catalytic activity">
    <reaction evidence="17">
        <text>riboflavin + CTP = CDP + FMN + H(+)</text>
        <dbReference type="Rhea" id="RHEA:25021"/>
        <dbReference type="ChEBI" id="CHEBI:15378"/>
        <dbReference type="ChEBI" id="CHEBI:37563"/>
        <dbReference type="ChEBI" id="CHEBI:57986"/>
        <dbReference type="ChEBI" id="CHEBI:58069"/>
        <dbReference type="ChEBI" id="CHEBI:58210"/>
        <dbReference type="EC" id="2.7.1.161"/>
    </reaction>
</comment>
<dbReference type="InterPro" id="IPR039063">
    <property type="entry name" value="RibK_CTP-dep"/>
</dbReference>
<evidence type="ECO:0000256" key="11">
    <source>
        <dbReference type="ARBA" id="ARBA00022741"/>
    </source>
</evidence>
<dbReference type="EMBL" id="CP043875">
    <property type="protein sequence ID" value="WOF16712.1"/>
    <property type="molecule type" value="Genomic_DNA"/>
</dbReference>
<proteinExistence type="inferred from homology"/>
<comment type="pathway">
    <text evidence="3">Cofactor biosynthesis; FMN biosynthesis; FMN from riboflavin (CTP route): step 1/1.</text>
</comment>
<evidence type="ECO:0000256" key="7">
    <source>
        <dbReference type="ARBA" id="ARBA00022630"/>
    </source>
</evidence>
<dbReference type="InterPro" id="IPR012318">
    <property type="entry name" value="HTH_CRP"/>
</dbReference>
<sequence>MATAEDLISLKKIGQMGGLNGQVNVSSQKLGDALGISPQTASRRLISLEKEELITRSVRQDGQYVSITKSGEDSLKKEYADYKRLFEESAGTFRIEGEVVSGLGEGRYYVAIPGYVAQFKERLGIDPFPGTLNVKLDPANVETRKKAEMHGWVDIDGFKADERTFGAAKCLPCRISGIKCAIIVPGRTHHLDDVIEIISGVRLREELGLKDGIRITVEVCSK</sequence>
<evidence type="ECO:0000256" key="6">
    <source>
        <dbReference type="ARBA" id="ARBA00017394"/>
    </source>
</evidence>
<evidence type="ECO:0000256" key="2">
    <source>
        <dbReference type="ARBA" id="ARBA00003072"/>
    </source>
</evidence>
<organism evidence="19 20">
    <name type="scientific">Methanochimaera problematica</name>
    <dbReference type="NCBI Taxonomy" id="2609417"/>
    <lineage>
        <taxon>Archaea</taxon>
        <taxon>Methanobacteriati</taxon>
        <taxon>Methanobacteriota</taxon>
        <taxon>Stenosarchaea group</taxon>
        <taxon>Methanomicrobia</taxon>
        <taxon>Methanomicrobiales</taxon>
        <taxon>Methanomicrobiaceae</taxon>
        <taxon>Methanochimaera</taxon>
    </lineage>
</organism>
<evidence type="ECO:0000256" key="16">
    <source>
        <dbReference type="ARBA" id="ARBA00033116"/>
    </source>
</evidence>
<dbReference type="KEGG" id="mefw:F1737_08430"/>
<evidence type="ECO:0000256" key="3">
    <source>
        <dbReference type="ARBA" id="ARBA00005219"/>
    </source>
</evidence>
<evidence type="ECO:0000256" key="5">
    <source>
        <dbReference type="ARBA" id="ARBA00011987"/>
    </source>
</evidence>
<dbReference type="InterPro" id="IPR036388">
    <property type="entry name" value="WH-like_DNA-bd_sf"/>
</dbReference>
<evidence type="ECO:0000256" key="15">
    <source>
        <dbReference type="ARBA" id="ARBA00030544"/>
    </source>
</evidence>
<comment type="function">
    <text evidence="2">Catalyzes the CTP-dependent phosphorylation of riboflavin (vitamin B2) to form flavin mononucleotide (FMN).</text>
</comment>
<dbReference type="GeneID" id="85230183"/>
<evidence type="ECO:0000256" key="8">
    <source>
        <dbReference type="ARBA" id="ARBA00022643"/>
    </source>
</evidence>
<accession>A0AA97FDU4</accession>
<dbReference type="Proteomes" id="UP001301797">
    <property type="component" value="Chromosome"/>
</dbReference>
<dbReference type="Pfam" id="PF01982">
    <property type="entry name" value="CTP-dep_RFKase"/>
    <property type="match status" value="1"/>
</dbReference>
<name>A0AA97FDU4_9EURY</name>
<evidence type="ECO:0000313" key="19">
    <source>
        <dbReference type="EMBL" id="WOF16712.1"/>
    </source>
</evidence>
<comment type="similarity">
    <text evidence="4">Belongs to the archaeal riboflavin kinase family.</text>
</comment>
<evidence type="ECO:0000259" key="18">
    <source>
        <dbReference type="SMART" id="SM00419"/>
    </source>
</evidence>
<evidence type="ECO:0000313" key="20">
    <source>
        <dbReference type="Proteomes" id="UP001301797"/>
    </source>
</evidence>
<evidence type="ECO:0000256" key="13">
    <source>
        <dbReference type="ARBA" id="ARBA00022842"/>
    </source>
</evidence>
<keyword evidence="12" id="KW-0418">Kinase</keyword>
<dbReference type="EC" id="2.7.1.161" evidence="5"/>